<dbReference type="AlphaFoldDB" id="A0A7W9ZYZ8"/>
<dbReference type="RefSeq" id="WP_008536526.1">
    <property type="nucleotide sequence ID" value="NZ_JACIIF010000016.1"/>
</dbReference>
<proteinExistence type="predicted"/>
<reference evidence="1 2" key="1">
    <citation type="submission" date="2020-08" db="EMBL/GenBank/DDBJ databases">
        <title>Genomic Encyclopedia of Type Strains, Phase IV (KMG-V): Genome sequencing to study the core and pangenomes of soil and plant-associated prokaryotes.</title>
        <authorList>
            <person name="Whitman W."/>
        </authorList>
    </citation>
    <scope>NUCLEOTIDE SEQUENCE [LARGE SCALE GENOMIC DNA]</scope>
    <source>
        <strain evidence="1 2">SEMIA 4011</strain>
    </source>
</reference>
<evidence type="ECO:0000313" key="2">
    <source>
        <dbReference type="Proteomes" id="UP000517187"/>
    </source>
</evidence>
<dbReference type="Proteomes" id="UP000517187">
    <property type="component" value="Unassembled WGS sequence"/>
</dbReference>
<dbReference type="EMBL" id="JACIIJ010000026">
    <property type="protein sequence ID" value="MBB6225408.1"/>
    <property type="molecule type" value="Genomic_DNA"/>
</dbReference>
<organism evidence="1 2">
    <name type="scientific">Rhizobium leguminosarum</name>
    <dbReference type="NCBI Taxonomy" id="384"/>
    <lineage>
        <taxon>Bacteria</taxon>
        <taxon>Pseudomonadati</taxon>
        <taxon>Pseudomonadota</taxon>
        <taxon>Alphaproteobacteria</taxon>
        <taxon>Hyphomicrobiales</taxon>
        <taxon>Rhizobiaceae</taxon>
        <taxon>Rhizobium/Agrobacterium group</taxon>
        <taxon>Rhizobium</taxon>
    </lineage>
</organism>
<name>A0A7W9ZYZ8_RHILE</name>
<gene>
    <name evidence="1" type="ORF">GGE66_006437</name>
</gene>
<protein>
    <submittedName>
        <fullName evidence="1">Uncharacterized protein</fullName>
    </submittedName>
</protein>
<accession>A0A7W9ZYZ8</accession>
<comment type="caution">
    <text evidence="1">The sequence shown here is derived from an EMBL/GenBank/DDBJ whole genome shotgun (WGS) entry which is preliminary data.</text>
</comment>
<sequence>MTRVILDENGKDAWAAVAKHVEPKALLIADEHKAQPGL</sequence>
<evidence type="ECO:0000313" key="1">
    <source>
        <dbReference type="EMBL" id="MBB6225408.1"/>
    </source>
</evidence>
<dbReference type="GeneID" id="45961741"/>